<dbReference type="KEGG" id="ara:Arad_3673"/>
<evidence type="ECO:0000259" key="1">
    <source>
        <dbReference type="PROSITE" id="PS50995"/>
    </source>
</evidence>
<dbReference type="eggNOG" id="COG1846">
    <property type="taxonomic scope" value="Bacteria"/>
</dbReference>
<dbReference type="RefSeq" id="WP_012652247.1">
    <property type="nucleotide sequence ID" value="NC_011985.1"/>
</dbReference>
<dbReference type="InterPro" id="IPR000835">
    <property type="entry name" value="HTH_MarR-typ"/>
</dbReference>
<sequence length="152" mass="16771">MRMNDQSHRPQLAVAATIAQDLRSVVSKLKRRLREQADVGDMTPAQVSVLLRLEKDGPMTTSSLARAEGMRPQSMGAIIAALDAAGLVRGTADPNDGRQTILSITEACRRWIEEGRAARQDWLSRAIETRLSSEEQDHLLSAVKLLQRLADD</sequence>
<feature type="domain" description="HTH marR-type" evidence="1">
    <location>
        <begin position="15"/>
        <end position="148"/>
    </location>
</feature>
<dbReference type="InterPro" id="IPR052526">
    <property type="entry name" value="HTH-type_Bedaq_tolerance"/>
</dbReference>
<reference evidence="2 3" key="1">
    <citation type="journal article" date="2009" name="J. Bacteriol.">
        <title>Genome sequences of three Agrobacterium biovars help elucidate the evolution of multichromosome genomes in bacteria.</title>
        <authorList>
            <person name="Slater S.C."/>
            <person name="Goldman B.S."/>
            <person name="Goodner B."/>
            <person name="Setubal J.C."/>
            <person name="Farrand S.K."/>
            <person name="Nester E.W."/>
            <person name="Burr T.J."/>
            <person name="Banta L."/>
            <person name="Dickerman A.W."/>
            <person name="Paulsen I."/>
            <person name="Otten L."/>
            <person name="Suen G."/>
            <person name="Welch R."/>
            <person name="Almeida N.F."/>
            <person name="Arnold F."/>
            <person name="Burton O.T."/>
            <person name="Du Z."/>
            <person name="Ewing A."/>
            <person name="Godsy E."/>
            <person name="Heisel S."/>
            <person name="Houmiel K.L."/>
            <person name="Jhaveri J."/>
            <person name="Lu J."/>
            <person name="Miller N.M."/>
            <person name="Norton S."/>
            <person name="Chen Q."/>
            <person name="Phoolcharoen W."/>
            <person name="Ohlin V."/>
            <person name="Ondrusek D."/>
            <person name="Pride N."/>
            <person name="Stricklin S.L."/>
            <person name="Sun J."/>
            <person name="Wheeler C."/>
            <person name="Wilson L."/>
            <person name="Zhu H."/>
            <person name="Wood D.W."/>
        </authorList>
    </citation>
    <scope>NUCLEOTIDE SEQUENCE [LARGE SCALE GENOMIC DNA]</scope>
    <source>
        <strain evidence="3">K84 / ATCC BAA-868</strain>
    </source>
</reference>
<evidence type="ECO:0000313" key="3">
    <source>
        <dbReference type="Proteomes" id="UP000001600"/>
    </source>
</evidence>
<gene>
    <name evidence="2" type="ordered locus">Arad_3673</name>
</gene>
<dbReference type="SMART" id="SM00347">
    <property type="entry name" value="HTH_MARR"/>
    <property type="match status" value="1"/>
</dbReference>
<dbReference type="EMBL" id="CP000628">
    <property type="protein sequence ID" value="ACM27571.1"/>
    <property type="molecule type" value="Genomic_DNA"/>
</dbReference>
<dbReference type="SUPFAM" id="SSF46785">
    <property type="entry name" value="Winged helix' DNA-binding domain"/>
    <property type="match status" value="1"/>
</dbReference>
<dbReference type="Proteomes" id="UP000001600">
    <property type="component" value="Chromosome 1"/>
</dbReference>
<dbReference type="InterPro" id="IPR036390">
    <property type="entry name" value="WH_DNA-bd_sf"/>
</dbReference>
<dbReference type="PANTHER" id="PTHR39515">
    <property type="entry name" value="CONSERVED PROTEIN"/>
    <property type="match status" value="1"/>
</dbReference>
<dbReference type="GO" id="GO:0003700">
    <property type="term" value="F:DNA-binding transcription factor activity"/>
    <property type="evidence" value="ECO:0007669"/>
    <property type="project" value="InterPro"/>
</dbReference>
<dbReference type="InterPro" id="IPR036388">
    <property type="entry name" value="WH-like_DNA-bd_sf"/>
</dbReference>
<proteinExistence type="predicted"/>
<evidence type="ECO:0000313" key="2">
    <source>
        <dbReference type="EMBL" id="ACM27571.1"/>
    </source>
</evidence>
<dbReference type="STRING" id="311403.Arad_3673"/>
<dbReference type="PROSITE" id="PS50995">
    <property type="entry name" value="HTH_MARR_2"/>
    <property type="match status" value="1"/>
</dbReference>
<dbReference type="HOGENOM" id="CLU_083287_15_1_5"/>
<dbReference type="PANTHER" id="PTHR39515:SF2">
    <property type="entry name" value="HTH-TYPE TRANSCRIPTIONAL REGULATOR RV0880"/>
    <property type="match status" value="1"/>
</dbReference>
<accession>B9J9G9</accession>
<organism evidence="2 3">
    <name type="scientific">Rhizobium rhizogenes (strain K84 / ATCC BAA-868)</name>
    <name type="common">Agrobacterium radiobacter</name>
    <dbReference type="NCBI Taxonomy" id="311403"/>
    <lineage>
        <taxon>Bacteria</taxon>
        <taxon>Pseudomonadati</taxon>
        <taxon>Pseudomonadota</taxon>
        <taxon>Alphaproteobacteria</taxon>
        <taxon>Hyphomicrobiales</taxon>
        <taxon>Rhizobiaceae</taxon>
        <taxon>Rhizobium/Agrobacterium group</taxon>
        <taxon>Rhizobium</taxon>
    </lineage>
</organism>
<dbReference type="GeneID" id="86849428"/>
<dbReference type="Pfam" id="PF01047">
    <property type="entry name" value="MarR"/>
    <property type="match status" value="1"/>
</dbReference>
<dbReference type="Gene3D" id="1.10.10.10">
    <property type="entry name" value="Winged helix-like DNA-binding domain superfamily/Winged helix DNA-binding domain"/>
    <property type="match status" value="1"/>
</dbReference>
<dbReference type="AlphaFoldDB" id="B9J9G9"/>
<dbReference type="Gene3D" id="1.10.287.100">
    <property type="match status" value="1"/>
</dbReference>
<protein>
    <submittedName>
        <fullName evidence="2">Transcriptional regulator</fullName>
    </submittedName>
</protein>
<name>B9J9G9_RHIR8</name>